<keyword evidence="4 6" id="KW-1015">Disulfide bond</keyword>
<feature type="disulfide bond" evidence="6">
    <location>
        <begin position="345"/>
        <end position="354"/>
    </location>
</feature>
<dbReference type="Pfam" id="PF00008">
    <property type="entry name" value="EGF"/>
    <property type="match status" value="4"/>
</dbReference>
<evidence type="ECO:0000256" key="7">
    <source>
        <dbReference type="SAM" id="SignalP"/>
    </source>
</evidence>
<evidence type="ECO:0000313" key="10">
    <source>
        <dbReference type="Proteomes" id="UP000663879"/>
    </source>
</evidence>
<feature type="disulfide bond" evidence="6">
    <location>
        <begin position="301"/>
        <end position="310"/>
    </location>
</feature>
<evidence type="ECO:0000256" key="4">
    <source>
        <dbReference type="ARBA" id="ARBA00023157"/>
    </source>
</evidence>
<evidence type="ECO:0000256" key="2">
    <source>
        <dbReference type="ARBA" id="ARBA00022729"/>
    </source>
</evidence>
<dbReference type="Proteomes" id="UP000663879">
    <property type="component" value="Unassembled WGS sequence"/>
</dbReference>
<keyword evidence="3" id="KW-0677">Repeat</keyword>
<reference evidence="9" key="1">
    <citation type="submission" date="2021-02" db="EMBL/GenBank/DDBJ databases">
        <authorList>
            <person name="Nowell W R."/>
        </authorList>
    </citation>
    <scope>NUCLEOTIDE SEQUENCE</scope>
    <source>
        <strain evidence="9">Ploen Becks lab</strain>
    </source>
</reference>
<sequence length="360" mass="39902">MKNYFLTLNLLALNSVLTLACSGFNPCANLATCSVSDDGIKCKCDRGFTGNLCEIWPKVCSSDFCLNQGTCVMIKRIPRCLCQPGFNGLFCEKPLFNIVNNKANETTTTTTQTTTIATTTSEILATTTTIPSTTSLEATTISNPISSTEEIISTTPLAIQPTNEIIVKSMSLFKNSICDFQPCLNNGNCVEAVDSIFKFYCICEQNYSGILCENNLFELGNGEEEKLVKNQQLSQNYEFLDTQEVNSFMFTESPTREMTSSRSFNIKPKTLCGQLRPCSNNGQCIDIEPNDEDKRKYKCICPQDFTGTYCHIKILKRLNVCTLNPCFNSGICVASIDNLTFTCNCPNGFTGQFCEFSFIN</sequence>
<feature type="disulfide bond" evidence="6">
    <location>
        <begin position="44"/>
        <end position="53"/>
    </location>
</feature>
<feature type="domain" description="EGF-like" evidence="8">
    <location>
        <begin position="17"/>
        <end position="54"/>
    </location>
</feature>
<dbReference type="EMBL" id="CAJNOC010001243">
    <property type="protein sequence ID" value="CAF0847974.1"/>
    <property type="molecule type" value="Genomic_DNA"/>
</dbReference>
<protein>
    <recommendedName>
        <fullName evidence="8">EGF-like domain-containing protein</fullName>
    </recommendedName>
</protein>
<dbReference type="Gene3D" id="2.10.25.10">
    <property type="entry name" value="Laminin"/>
    <property type="match status" value="5"/>
</dbReference>
<keyword evidence="2 7" id="KW-0732">Signal</keyword>
<evidence type="ECO:0000256" key="5">
    <source>
        <dbReference type="ARBA" id="ARBA00023180"/>
    </source>
</evidence>
<feature type="domain" description="EGF-like" evidence="8">
    <location>
        <begin position="56"/>
        <end position="92"/>
    </location>
</feature>
<dbReference type="PROSITE" id="PS50026">
    <property type="entry name" value="EGF_3"/>
    <property type="match status" value="5"/>
</dbReference>
<dbReference type="InterPro" id="IPR050906">
    <property type="entry name" value="Notch_signaling"/>
</dbReference>
<feature type="signal peptide" evidence="7">
    <location>
        <begin position="1"/>
        <end position="20"/>
    </location>
</feature>
<evidence type="ECO:0000313" key="9">
    <source>
        <dbReference type="EMBL" id="CAF0847974.1"/>
    </source>
</evidence>
<evidence type="ECO:0000256" key="6">
    <source>
        <dbReference type="PROSITE-ProRule" id="PRU00076"/>
    </source>
</evidence>
<comment type="caution">
    <text evidence="6">Lacks conserved residue(s) required for the propagation of feature annotation.</text>
</comment>
<feature type="domain" description="EGF-like" evidence="8">
    <location>
        <begin position="268"/>
        <end position="311"/>
    </location>
</feature>
<evidence type="ECO:0000259" key="8">
    <source>
        <dbReference type="PROSITE" id="PS50026"/>
    </source>
</evidence>
<evidence type="ECO:0000256" key="3">
    <source>
        <dbReference type="ARBA" id="ARBA00022737"/>
    </source>
</evidence>
<feature type="chain" id="PRO_5033046844" description="EGF-like domain-containing protein" evidence="7">
    <location>
        <begin position="21"/>
        <end position="360"/>
    </location>
</feature>
<feature type="disulfide bond" evidence="6">
    <location>
        <begin position="203"/>
        <end position="212"/>
    </location>
</feature>
<feature type="disulfide bond" evidence="6">
    <location>
        <begin position="326"/>
        <end position="343"/>
    </location>
</feature>
<keyword evidence="10" id="KW-1185">Reference proteome</keyword>
<name>A0A813VXV8_9BILA</name>
<dbReference type="CDD" id="cd00054">
    <property type="entry name" value="EGF_CA"/>
    <property type="match status" value="3"/>
</dbReference>
<proteinExistence type="predicted"/>
<dbReference type="PROSITE" id="PS00022">
    <property type="entry name" value="EGF_1"/>
    <property type="match status" value="5"/>
</dbReference>
<dbReference type="SMART" id="SM00181">
    <property type="entry name" value="EGF"/>
    <property type="match status" value="5"/>
</dbReference>
<dbReference type="OrthoDB" id="283575at2759"/>
<evidence type="ECO:0000256" key="1">
    <source>
        <dbReference type="ARBA" id="ARBA00022536"/>
    </source>
</evidence>
<feature type="domain" description="EGF-like" evidence="8">
    <location>
        <begin position="174"/>
        <end position="213"/>
    </location>
</feature>
<gene>
    <name evidence="9" type="ORF">OXX778_LOCUS8798</name>
</gene>
<dbReference type="AlphaFoldDB" id="A0A813VXV8"/>
<dbReference type="PROSITE" id="PS51257">
    <property type="entry name" value="PROKAR_LIPOPROTEIN"/>
    <property type="match status" value="1"/>
</dbReference>
<feature type="disulfide bond" evidence="6">
    <location>
        <begin position="82"/>
        <end position="91"/>
    </location>
</feature>
<dbReference type="PROSITE" id="PS01186">
    <property type="entry name" value="EGF_2"/>
    <property type="match status" value="3"/>
</dbReference>
<accession>A0A813VXV8</accession>
<organism evidence="9 10">
    <name type="scientific">Brachionus calyciflorus</name>
    <dbReference type="NCBI Taxonomy" id="104777"/>
    <lineage>
        <taxon>Eukaryota</taxon>
        <taxon>Metazoa</taxon>
        <taxon>Spiralia</taxon>
        <taxon>Gnathifera</taxon>
        <taxon>Rotifera</taxon>
        <taxon>Eurotatoria</taxon>
        <taxon>Monogononta</taxon>
        <taxon>Pseudotrocha</taxon>
        <taxon>Ploima</taxon>
        <taxon>Brachionidae</taxon>
        <taxon>Brachionus</taxon>
    </lineage>
</organism>
<dbReference type="InterPro" id="IPR000742">
    <property type="entry name" value="EGF"/>
</dbReference>
<dbReference type="PANTHER" id="PTHR24044:SF507">
    <property type="entry name" value="NOTCH HOMOLOG 2 N-TERMINAL-LIKE PROTEIN B"/>
    <property type="match status" value="1"/>
</dbReference>
<dbReference type="PANTHER" id="PTHR24044">
    <property type="entry name" value="NOTCH LIGAND FAMILY MEMBER"/>
    <property type="match status" value="1"/>
</dbReference>
<keyword evidence="5" id="KW-0325">Glycoprotein</keyword>
<comment type="caution">
    <text evidence="9">The sequence shown here is derived from an EMBL/GenBank/DDBJ whole genome shotgun (WGS) entry which is preliminary data.</text>
</comment>
<feature type="domain" description="EGF-like" evidence="8">
    <location>
        <begin position="317"/>
        <end position="355"/>
    </location>
</feature>
<keyword evidence="1 6" id="KW-0245">EGF-like domain</keyword>
<dbReference type="FunFam" id="2.10.25.10:FF:000012">
    <property type="entry name" value="Delta-like protein"/>
    <property type="match status" value="1"/>
</dbReference>
<dbReference type="SUPFAM" id="SSF57196">
    <property type="entry name" value="EGF/Laminin"/>
    <property type="match status" value="5"/>
</dbReference>
<dbReference type="GO" id="GO:0005112">
    <property type="term" value="F:Notch binding"/>
    <property type="evidence" value="ECO:0007669"/>
    <property type="project" value="TreeGrafter"/>
</dbReference>